<gene>
    <name evidence="3" type="ORF">A3Q56_04947</name>
</gene>
<feature type="region of interest" description="Disordered" evidence="1">
    <location>
        <begin position="1"/>
        <end position="41"/>
    </location>
</feature>
<accession>A0A177AZ75</accession>
<dbReference type="Proteomes" id="UP000078046">
    <property type="component" value="Unassembled WGS sequence"/>
</dbReference>
<organism evidence="3 4">
    <name type="scientific">Intoshia linei</name>
    <dbReference type="NCBI Taxonomy" id="1819745"/>
    <lineage>
        <taxon>Eukaryota</taxon>
        <taxon>Metazoa</taxon>
        <taxon>Spiralia</taxon>
        <taxon>Lophotrochozoa</taxon>
        <taxon>Mesozoa</taxon>
        <taxon>Orthonectida</taxon>
        <taxon>Rhopaluridae</taxon>
        <taxon>Intoshia</taxon>
    </lineage>
</organism>
<name>A0A177AZ75_9BILA</name>
<evidence type="ECO:0000256" key="2">
    <source>
        <dbReference type="SAM" id="Phobius"/>
    </source>
</evidence>
<keyword evidence="2" id="KW-0812">Transmembrane</keyword>
<comment type="caution">
    <text evidence="3">The sequence shown here is derived from an EMBL/GenBank/DDBJ whole genome shotgun (WGS) entry which is preliminary data.</text>
</comment>
<keyword evidence="2" id="KW-0472">Membrane</keyword>
<keyword evidence="2" id="KW-1133">Transmembrane helix</keyword>
<dbReference type="EMBL" id="LWCA01000692">
    <property type="protein sequence ID" value="OAF67318.1"/>
    <property type="molecule type" value="Genomic_DNA"/>
</dbReference>
<evidence type="ECO:0000313" key="4">
    <source>
        <dbReference type="Proteomes" id="UP000078046"/>
    </source>
</evidence>
<feature type="compositionally biased region" description="Basic and acidic residues" evidence="1">
    <location>
        <begin position="1"/>
        <end position="21"/>
    </location>
</feature>
<evidence type="ECO:0000256" key="1">
    <source>
        <dbReference type="SAM" id="MobiDB-lite"/>
    </source>
</evidence>
<protein>
    <recommendedName>
        <fullName evidence="5">LITAF domain-containing protein</fullName>
    </recommendedName>
</protein>
<sequence length="86" mass="9991">MKEQTQKSESNETNKVEEKNQKNSINSSEPLKSNRKSRNTQISLQCSKCRNVIQSKIVYENSAPIYMMALCLVFRVYILLLDTIFD</sequence>
<feature type="compositionally biased region" description="Polar residues" evidence="1">
    <location>
        <begin position="22"/>
        <end position="31"/>
    </location>
</feature>
<evidence type="ECO:0008006" key="5">
    <source>
        <dbReference type="Google" id="ProtNLM"/>
    </source>
</evidence>
<reference evidence="3 4" key="1">
    <citation type="submission" date="2016-04" db="EMBL/GenBank/DDBJ databases">
        <title>The genome of Intoshia linei affirms orthonectids as highly simplified spiralians.</title>
        <authorList>
            <person name="Mikhailov K.V."/>
            <person name="Slusarev G.S."/>
            <person name="Nikitin M.A."/>
            <person name="Logacheva M.D."/>
            <person name="Penin A."/>
            <person name="Aleoshin V."/>
            <person name="Panchin Y.V."/>
        </authorList>
    </citation>
    <scope>NUCLEOTIDE SEQUENCE [LARGE SCALE GENOMIC DNA]</scope>
    <source>
        <strain evidence="3">Intl2013</strain>
        <tissue evidence="3">Whole animal</tissue>
    </source>
</reference>
<dbReference type="AlphaFoldDB" id="A0A177AZ75"/>
<evidence type="ECO:0000313" key="3">
    <source>
        <dbReference type="EMBL" id="OAF67318.1"/>
    </source>
</evidence>
<feature type="transmembrane region" description="Helical" evidence="2">
    <location>
        <begin position="65"/>
        <end position="85"/>
    </location>
</feature>
<keyword evidence="4" id="KW-1185">Reference proteome</keyword>
<proteinExistence type="predicted"/>